<dbReference type="InterPro" id="IPR005467">
    <property type="entry name" value="His_kinase_dom"/>
</dbReference>
<gene>
    <name evidence="12" type="ORF">C5O19_18590</name>
</gene>
<evidence type="ECO:0000259" key="10">
    <source>
        <dbReference type="PROSITE" id="PS50109"/>
    </source>
</evidence>
<keyword evidence="4" id="KW-0808">Transferase</keyword>
<keyword evidence="8" id="KW-0902">Two-component regulatory system</keyword>
<evidence type="ECO:0000313" key="12">
    <source>
        <dbReference type="EMBL" id="PQA56395.1"/>
    </source>
</evidence>
<comment type="catalytic activity">
    <reaction evidence="1">
        <text>ATP + protein L-histidine = ADP + protein N-phospho-L-histidine.</text>
        <dbReference type="EC" id="2.7.13.3"/>
    </reaction>
</comment>
<feature type="domain" description="Response regulatory" evidence="11">
    <location>
        <begin position="592"/>
        <end position="707"/>
    </location>
</feature>
<protein>
    <recommendedName>
        <fullName evidence="2">histidine kinase</fullName>
        <ecNumber evidence="2">2.7.13.3</ecNumber>
    </recommendedName>
</protein>
<dbReference type="Pfam" id="PF08448">
    <property type="entry name" value="PAS_4"/>
    <property type="match status" value="1"/>
</dbReference>
<dbReference type="Gene3D" id="3.30.565.10">
    <property type="entry name" value="Histidine kinase-like ATPase, C-terminal domain"/>
    <property type="match status" value="2"/>
</dbReference>
<dbReference type="GO" id="GO:0005524">
    <property type="term" value="F:ATP binding"/>
    <property type="evidence" value="ECO:0007669"/>
    <property type="project" value="UniProtKB-KW"/>
</dbReference>
<keyword evidence="13" id="KW-1185">Reference proteome</keyword>
<dbReference type="InterPro" id="IPR003594">
    <property type="entry name" value="HATPase_dom"/>
</dbReference>
<dbReference type="SMART" id="SM00448">
    <property type="entry name" value="REC"/>
    <property type="match status" value="1"/>
</dbReference>
<dbReference type="SUPFAM" id="SSF55785">
    <property type="entry name" value="PYP-like sensor domain (PAS domain)"/>
    <property type="match status" value="1"/>
</dbReference>
<keyword evidence="3 9" id="KW-0597">Phosphoprotein</keyword>
<dbReference type="CDD" id="cd00082">
    <property type="entry name" value="HisKA"/>
    <property type="match status" value="2"/>
</dbReference>
<accession>A0A2S7IJF4</accession>
<dbReference type="InterPro" id="IPR003661">
    <property type="entry name" value="HisK_dim/P_dom"/>
</dbReference>
<evidence type="ECO:0000256" key="1">
    <source>
        <dbReference type="ARBA" id="ARBA00000085"/>
    </source>
</evidence>
<dbReference type="SUPFAM" id="SSF47384">
    <property type="entry name" value="Homodimeric domain of signal transducing histidine kinase"/>
    <property type="match status" value="2"/>
</dbReference>
<evidence type="ECO:0000256" key="4">
    <source>
        <dbReference type="ARBA" id="ARBA00022679"/>
    </source>
</evidence>
<evidence type="ECO:0000256" key="8">
    <source>
        <dbReference type="ARBA" id="ARBA00023012"/>
    </source>
</evidence>
<dbReference type="SMART" id="SM00387">
    <property type="entry name" value="HATPase_c"/>
    <property type="match status" value="2"/>
</dbReference>
<dbReference type="Gene3D" id="3.30.450.20">
    <property type="entry name" value="PAS domain"/>
    <property type="match status" value="2"/>
</dbReference>
<evidence type="ECO:0000259" key="11">
    <source>
        <dbReference type="PROSITE" id="PS50110"/>
    </source>
</evidence>
<evidence type="ECO:0000256" key="9">
    <source>
        <dbReference type="PROSITE-ProRule" id="PRU00169"/>
    </source>
</evidence>
<dbReference type="PANTHER" id="PTHR43547">
    <property type="entry name" value="TWO-COMPONENT HISTIDINE KINASE"/>
    <property type="match status" value="1"/>
</dbReference>
<dbReference type="Pfam" id="PF02518">
    <property type="entry name" value="HATPase_c"/>
    <property type="match status" value="2"/>
</dbReference>
<feature type="modified residue" description="4-aspartylphosphate" evidence="9">
    <location>
        <position position="640"/>
    </location>
</feature>
<evidence type="ECO:0000256" key="5">
    <source>
        <dbReference type="ARBA" id="ARBA00022741"/>
    </source>
</evidence>
<dbReference type="Pfam" id="PF00512">
    <property type="entry name" value="HisKA"/>
    <property type="match status" value="2"/>
</dbReference>
<keyword evidence="5" id="KW-0547">Nucleotide-binding</keyword>
<evidence type="ECO:0000256" key="3">
    <source>
        <dbReference type="ARBA" id="ARBA00022553"/>
    </source>
</evidence>
<dbReference type="Gene3D" id="3.40.50.2300">
    <property type="match status" value="1"/>
</dbReference>
<dbReference type="FunFam" id="1.10.287.130:FF:000045">
    <property type="entry name" value="Two-component system sensor histidine kinase/response regulator"/>
    <property type="match status" value="1"/>
</dbReference>
<dbReference type="InterPro" id="IPR004358">
    <property type="entry name" value="Sig_transdc_His_kin-like_C"/>
</dbReference>
<dbReference type="OrthoDB" id="9766459at2"/>
<dbReference type="EC" id="2.7.13.3" evidence="2"/>
<evidence type="ECO:0000256" key="7">
    <source>
        <dbReference type="ARBA" id="ARBA00022840"/>
    </source>
</evidence>
<dbReference type="PRINTS" id="PR00344">
    <property type="entry name" value="BCTRLSENSOR"/>
</dbReference>
<dbReference type="InterPro" id="IPR013656">
    <property type="entry name" value="PAS_4"/>
</dbReference>
<comment type="caution">
    <text evidence="12">The sequence shown here is derived from an EMBL/GenBank/DDBJ whole genome shotgun (WGS) entry which is preliminary data.</text>
</comment>
<reference evidence="13" key="1">
    <citation type="submission" date="2018-02" db="EMBL/GenBank/DDBJ databases">
        <title>Genome sequencing of Solimonas sp. HR-BB.</title>
        <authorList>
            <person name="Lee Y."/>
            <person name="Jeon C.O."/>
        </authorList>
    </citation>
    <scope>NUCLEOTIDE SEQUENCE [LARGE SCALE GENOMIC DNA]</scope>
    <source>
        <strain evidence="13">HR-U</strain>
    </source>
</reference>
<dbReference type="PROSITE" id="PS50110">
    <property type="entry name" value="RESPONSE_REGULATORY"/>
    <property type="match status" value="1"/>
</dbReference>
<dbReference type="InterPro" id="IPR036097">
    <property type="entry name" value="HisK_dim/P_sf"/>
</dbReference>
<feature type="domain" description="Histidine kinase" evidence="10">
    <location>
        <begin position="326"/>
        <end position="540"/>
    </location>
</feature>
<evidence type="ECO:0000256" key="2">
    <source>
        <dbReference type="ARBA" id="ARBA00012438"/>
    </source>
</evidence>
<dbReference type="Pfam" id="PF00072">
    <property type="entry name" value="Response_reg"/>
    <property type="match status" value="1"/>
</dbReference>
<dbReference type="SMART" id="SM00388">
    <property type="entry name" value="HisKA"/>
    <property type="match status" value="2"/>
</dbReference>
<dbReference type="InterPro" id="IPR035965">
    <property type="entry name" value="PAS-like_dom_sf"/>
</dbReference>
<dbReference type="GO" id="GO:0000155">
    <property type="term" value="F:phosphorelay sensor kinase activity"/>
    <property type="evidence" value="ECO:0007669"/>
    <property type="project" value="InterPro"/>
</dbReference>
<dbReference type="InterPro" id="IPR036890">
    <property type="entry name" value="HATPase_C_sf"/>
</dbReference>
<dbReference type="PANTHER" id="PTHR43547:SF2">
    <property type="entry name" value="HYBRID SIGNAL TRANSDUCTION HISTIDINE KINASE C"/>
    <property type="match status" value="1"/>
</dbReference>
<dbReference type="EMBL" id="PTRA01000003">
    <property type="protein sequence ID" value="PQA56395.1"/>
    <property type="molecule type" value="Genomic_DNA"/>
</dbReference>
<dbReference type="AlphaFoldDB" id="A0A2S7IJF4"/>
<dbReference type="Gene3D" id="1.10.287.130">
    <property type="match status" value="2"/>
</dbReference>
<dbReference type="PROSITE" id="PS50109">
    <property type="entry name" value="HIS_KIN"/>
    <property type="match status" value="2"/>
</dbReference>
<keyword evidence="7" id="KW-0067">ATP-binding</keyword>
<sequence>MGELIRTMDWSKTPLGPPATWPQSLRTSVSLCLSSTFPILIAWGPETIQIYNDSYRPICGAKHPESMGQNFRICWETALPVVGDAFTRGQQGEGTYIKDQQMFLDRYGYLEEAFMTFSFAPIRDESGEVGGIFHPITETTDKMLSARRTQVLRDVATRTSQAKSNPDIYAALSGLDESFALDLPFLLCYERQADGVQLMATSQSAPFAQVLPAFTEPSWLSEISTLTVLEDVPNRLGNFQGAAFPEPVHTAVVLPIVLSTKAQPVGWVVAGVSPRRALDQEYQNFYALLANTINTAFSNVYAYQEEQKKAEALAAIDRAKTAFFSNVSHEFRTPLTLMLGPLEELRAESLSWTQRQNLETTHRNAQRLLKLVNNLLDFSRIEARRTHAHFQATDLFSLTQDLASSFRSIIEKAGMQLNVVLDPLPDVYVDPEMWEKIVLNLLSNAFKYTLQGSITVTLRQQQNQAVLRVTDTGVGIPIRELPHMFDRFHRVENAGGRTHEGTGIGLSLVQELVHLHQGSIRVESIEHQGSSFIVTLPLGKAHLAASDILDTPAQPGISGLAGTFLEEARSILGQEEIPEHTAEHPERDAHTTVLIVDDNADVRQYLVRLLKPYFGIRTATNGADALQQLHAHPIDLVLSDLMMPVMDGKQLLTLLKANPATQAIPLIFLSARAGEEARIDGLEAGADDYLVKPFSSKELLTKIRAQIKISKTRLFAAKQLRRLVEQAPVAIAIYAGPEYIVDVANAAMLQLWGRQAHQVLGFPLLEALPELNNQGFGPIMGQVYASGEGYVAREIPLTLAGRDTPVYIQLTLEALREESGQPTGIIAIAHEITPLVIARQRAQHLATDLEDRVVERTEKLEIANQELWRVNRELEQFAYISSHDLQEPLRKIQVFANLMQTRHLVAGLQGQAYLEKIMQSADRMSQLIKDLLQFSRLTQPDELFTETDLNLVLAEVLRDFEALIAEKGAQIECPAPLPRLLAIPVQINQLLSNLLSNALKFTEDRPRIQISYDPSPVLPTTVKVLSTDYVCLRLKDNGPGFDPAYAAQLFTLFKRLDPGQTGTGIGLAICKKVAENHGGFITAQSRAGAQFDVFLPRHRVLET</sequence>
<dbReference type="SUPFAM" id="SSF55874">
    <property type="entry name" value="ATPase domain of HSP90 chaperone/DNA topoisomerase II/histidine kinase"/>
    <property type="match status" value="2"/>
</dbReference>
<evidence type="ECO:0000313" key="13">
    <source>
        <dbReference type="Proteomes" id="UP000239590"/>
    </source>
</evidence>
<name>A0A2S7IJF4_9BACT</name>
<proteinExistence type="predicted"/>
<evidence type="ECO:0000256" key="6">
    <source>
        <dbReference type="ARBA" id="ARBA00022777"/>
    </source>
</evidence>
<dbReference type="Proteomes" id="UP000239590">
    <property type="component" value="Unassembled WGS sequence"/>
</dbReference>
<dbReference type="InterPro" id="IPR011006">
    <property type="entry name" value="CheY-like_superfamily"/>
</dbReference>
<dbReference type="SUPFAM" id="SSF52172">
    <property type="entry name" value="CheY-like"/>
    <property type="match status" value="1"/>
</dbReference>
<feature type="domain" description="Histidine kinase" evidence="10">
    <location>
        <begin position="880"/>
        <end position="1099"/>
    </location>
</feature>
<dbReference type="FunFam" id="3.30.565.10:FF:000037">
    <property type="entry name" value="Hybrid sensor histidine kinase/response regulator"/>
    <property type="match status" value="1"/>
</dbReference>
<organism evidence="12 13">
    <name type="scientific">Siphonobacter curvatus</name>
    <dbReference type="NCBI Taxonomy" id="2094562"/>
    <lineage>
        <taxon>Bacteria</taxon>
        <taxon>Pseudomonadati</taxon>
        <taxon>Bacteroidota</taxon>
        <taxon>Cytophagia</taxon>
        <taxon>Cytophagales</taxon>
        <taxon>Cytophagaceae</taxon>
        <taxon>Siphonobacter</taxon>
    </lineage>
</organism>
<dbReference type="InterPro" id="IPR001789">
    <property type="entry name" value="Sig_transdc_resp-reg_receiver"/>
</dbReference>
<keyword evidence="6 12" id="KW-0418">Kinase</keyword>